<dbReference type="Pfam" id="PF04969">
    <property type="entry name" value="CS"/>
    <property type="match status" value="1"/>
</dbReference>
<gene>
    <name evidence="2" type="primary">g6364</name>
    <name evidence="2" type="ORF">VP750_LOCUS5453</name>
</gene>
<dbReference type="SUPFAM" id="SSF49764">
    <property type="entry name" value="HSP20-like chaperones"/>
    <property type="match status" value="1"/>
</dbReference>
<protein>
    <submittedName>
        <fullName evidence="2">G6364 protein</fullName>
    </submittedName>
</protein>
<dbReference type="InterPro" id="IPR007052">
    <property type="entry name" value="CS_dom"/>
</dbReference>
<accession>A0ABP1FV72</accession>
<proteinExistence type="predicted"/>
<dbReference type="EMBL" id="CAXHTA020000009">
    <property type="protein sequence ID" value="CAL5223794.1"/>
    <property type="molecule type" value="Genomic_DNA"/>
</dbReference>
<evidence type="ECO:0000313" key="3">
    <source>
        <dbReference type="Proteomes" id="UP001497392"/>
    </source>
</evidence>
<dbReference type="PANTHER" id="PTHR47686:SF1">
    <property type="entry name" value="CALCYCLIN-BINDING PROTEIN"/>
    <property type="match status" value="1"/>
</dbReference>
<comment type="caution">
    <text evidence="2">The sequence shown here is derived from an EMBL/GenBank/DDBJ whole genome shotgun (WGS) entry which is preliminary data.</text>
</comment>
<feature type="domain" description="CS" evidence="1">
    <location>
        <begin position="188"/>
        <end position="285"/>
    </location>
</feature>
<dbReference type="PROSITE" id="PS51203">
    <property type="entry name" value="CS"/>
    <property type="match status" value="1"/>
</dbReference>
<dbReference type="PANTHER" id="PTHR47686">
    <property type="entry name" value="SGS DOMAIN-CONTAINING PROTEIN"/>
    <property type="match status" value="1"/>
</dbReference>
<organism evidence="2 3">
    <name type="scientific">Coccomyxa viridis</name>
    <dbReference type="NCBI Taxonomy" id="1274662"/>
    <lineage>
        <taxon>Eukaryota</taxon>
        <taxon>Viridiplantae</taxon>
        <taxon>Chlorophyta</taxon>
        <taxon>core chlorophytes</taxon>
        <taxon>Trebouxiophyceae</taxon>
        <taxon>Trebouxiophyceae incertae sedis</taxon>
        <taxon>Coccomyxaceae</taxon>
        <taxon>Coccomyxa</taxon>
    </lineage>
</organism>
<dbReference type="InterPro" id="IPR008978">
    <property type="entry name" value="HSP20-like_chaperone"/>
</dbReference>
<sequence>MEGLEEDIKEVDSLLSVAVRPLVRGRLALLLSDLQQEKRRRDLALQNFQLAVTAGLPHLAGNQLGLPSPGSCPVRPQLPGVSSSNMLMEGFPHSLLQSGMVTGGQNVDVLNMAPSMWNNSTAAGQRQFSQRSDVSDSAAWMPPPGAHALVPRGFPNPGWPLGGFPPAPGAGQPAGPAPGTLATADSFRVLTTCSWEQSDTMVKVYVPLRGVQTDMLRATFTPNSVEVKVFDLHGKNYGFTLLPTYQTIAEDNCVAVASKTRKNILITMQKLHSFTPEERQWRDLYGDRSALAGAAALSPGTMSGGTMSGGTM</sequence>
<name>A0ABP1FV72_9CHLO</name>
<dbReference type="Gene3D" id="2.60.40.790">
    <property type="match status" value="1"/>
</dbReference>
<dbReference type="Proteomes" id="UP001497392">
    <property type="component" value="Unassembled WGS sequence"/>
</dbReference>
<reference evidence="2 3" key="1">
    <citation type="submission" date="2024-06" db="EMBL/GenBank/DDBJ databases">
        <authorList>
            <person name="Kraege A."/>
            <person name="Thomma B."/>
        </authorList>
    </citation>
    <scope>NUCLEOTIDE SEQUENCE [LARGE SCALE GENOMIC DNA]</scope>
</reference>
<evidence type="ECO:0000313" key="2">
    <source>
        <dbReference type="EMBL" id="CAL5223794.1"/>
    </source>
</evidence>
<evidence type="ECO:0000259" key="1">
    <source>
        <dbReference type="PROSITE" id="PS51203"/>
    </source>
</evidence>
<keyword evidence="3" id="KW-1185">Reference proteome</keyword>